<proteinExistence type="inferred from homology"/>
<dbReference type="EMBL" id="JARQZJ010000128">
    <property type="protein sequence ID" value="KAK9891391.1"/>
    <property type="molecule type" value="Genomic_DNA"/>
</dbReference>
<dbReference type="PANTHER" id="PTHR13615">
    <property type="entry name" value="GLYCOSYLTRANSFERASE-LIKE 1"/>
    <property type="match status" value="1"/>
</dbReference>
<reference evidence="9 10" key="1">
    <citation type="submission" date="2023-03" db="EMBL/GenBank/DDBJ databases">
        <title>Genome insight into feeding habits of ladybird beetles.</title>
        <authorList>
            <person name="Li H.-S."/>
            <person name="Huang Y.-H."/>
            <person name="Pang H."/>
        </authorList>
    </citation>
    <scope>NUCLEOTIDE SEQUENCE [LARGE SCALE GENOMIC DNA]</scope>
    <source>
        <strain evidence="9">SYSU_2023b</strain>
        <tissue evidence="9">Whole body</tissue>
    </source>
</reference>
<evidence type="ECO:0000256" key="6">
    <source>
        <dbReference type="ARBA" id="ARBA00048439"/>
    </source>
</evidence>
<evidence type="ECO:0000256" key="1">
    <source>
        <dbReference type="ARBA" id="ARBA00009481"/>
    </source>
</evidence>
<dbReference type="InterPro" id="IPR001296">
    <property type="entry name" value="Glyco_trans_1"/>
</dbReference>
<gene>
    <name evidence="9" type="ORF">WA026_014632</name>
</gene>
<dbReference type="Pfam" id="PF12038">
    <property type="entry name" value="QTMAN_N"/>
    <property type="match status" value="1"/>
</dbReference>
<comment type="caution">
    <text evidence="9">The sequence shown here is derived from an EMBL/GenBank/DDBJ whole genome shotgun (WGS) entry which is preliminary data.</text>
</comment>
<dbReference type="AlphaFoldDB" id="A0AAW1VFM3"/>
<name>A0AAW1VFM3_9CUCU</name>
<keyword evidence="3" id="KW-0808">Transferase</keyword>
<sequence length="305" mass="35461">MIPEVTTEKVLFCSSVLNLAEMVGMRPDLSKLKKIIYFHENQLIYPVREIKKRDIQYSYNQITSSLTADVILFNSHFNRNTFLDNLKSVLKMIPDFSPKNLRLILEKKSSVLYFPIHFPVLPFNTHLYDSAKSDILTIVWPHRWEFDKGPDDFFEVMFRLKKENIPFKLLILGECFNEIPKVIIEAKTILKEELIHSGYLKEKEDYFEALSKSHVAVSTSKHEFFGVAMLEAVYCGCFPLVPNDLVYPEIYPASCLYTDVKSLYAKLKSYCANPKQAIDDRNNLNMDICQYSAERLVPKFLKILS</sequence>
<dbReference type="Gene3D" id="3.40.50.2000">
    <property type="entry name" value="Glycogen Phosphorylase B"/>
    <property type="match status" value="1"/>
</dbReference>
<evidence type="ECO:0000259" key="8">
    <source>
        <dbReference type="Pfam" id="PF12038"/>
    </source>
</evidence>
<organism evidence="9 10">
    <name type="scientific">Henosepilachna vigintioctopunctata</name>
    <dbReference type="NCBI Taxonomy" id="420089"/>
    <lineage>
        <taxon>Eukaryota</taxon>
        <taxon>Metazoa</taxon>
        <taxon>Ecdysozoa</taxon>
        <taxon>Arthropoda</taxon>
        <taxon>Hexapoda</taxon>
        <taxon>Insecta</taxon>
        <taxon>Pterygota</taxon>
        <taxon>Neoptera</taxon>
        <taxon>Endopterygota</taxon>
        <taxon>Coleoptera</taxon>
        <taxon>Polyphaga</taxon>
        <taxon>Cucujiformia</taxon>
        <taxon>Coccinelloidea</taxon>
        <taxon>Coccinellidae</taxon>
        <taxon>Epilachninae</taxon>
        <taxon>Epilachnini</taxon>
        <taxon>Henosepilachna</taxon>
    </lineage>
</organism>
<dbReference type="PANTHER" id="PTHR13615:SF3">
    <property type="entry name" value="GLYCOSYLTRANSFERASE-LIKE DOMAIN-CONTAINING PROTEIN 1"/>
    <property type="match status" value="1"/>
</dbReference>
<comment type="similarity">
    <text evidence="1">Belongs to the glycosyltransferase group 1 family. Glycosyltransferase 4 subfamily.</text>
</comment>
<evidence type="ECO:0000256" key="3">
    <source>
        <dbReference type="ARBA" id="ARBA00022679"/>
    </source>
</evidence>
<dbReference type="CDD" id="cd01635">
    <property type="entry name" value="Glycosyltransferase_GTB-type"/>
    <property type="match status" value="1"/>
</dbReference>
<dbReference type="SUPFAM" id="SSF53756">
    <property type="entry name" value="UDP-Glycosyltransferase/glycogen phosphorylase"/>
    <property type="match status" value="1"/>
</dbReference>
<dbReference type="EC" id="2.4.1.110" evidence="4"/>
<dbReference type="InterPro" id="IPR051862">
    <property type="entry name" value="GT-like_domain_containing_1"/>
</dbReference>
<evidence type="ECO:0000256" key="2">
    <source>
        <dbReference type="ARBA" id="ARBA00022676"/>
    </source>
</evidence>
<dbReference type="Pfam" id="PF00534">
    <property type="entry name" value="Glycos_transf_1"/>
    <property type="match status" value="1"/>
</dbReference>
<evidence type="ECO:0000313" key="9">
    <source>
        <dbReference type="EMBL" id="KAK9891391.1"/>
    </source>
</evidence>
<evidence type="ECO:0000259" key="7">
    <source>
        <dbReference type="Pfam" id="PF00534"/>
    </source>
</evidence>
<accession>A0AAW1VFM3</accession>
<keyword evidence="2" id="KW-0328">Glycosyltransferase</keyword>
<dbReference type="GO" id="GO:0016438">
    <property type="term" value="F:tRNA-queuosine(34) beta-mannosyltransferase activity"/>
    <property type="evidence" value="ECO:0007669"/>
    <property type="project" value="UniProtKB-EC"/>
</dbReference>
<protein>
    <recommendedName>
        <fullName evidence="5">tRNA-queuosine alpha-mannosyltransferase</fullName>
        <ecNumber evidence="4">2.4.1.110</ecNumber>
    </recommendedName>
</protein>
<feature type="domain" description="tRNA-queuosine alpha-mannosyltransferase N-terminal" evidence="8">
    <location>
        <begin position="6"/>
        <end position="116"/>
    </location>
</feature>
<dbReference type="Proteomes" id="UP001431783">
    <property type="component" value="Unassembled WGS sequence"/>
</dbReference>
<keyword evidence="10" id="KW-1185">Reference proteome</keyword>
<evidence type="ECO:0000313" key="10">
    <source>
        <dbReference type="Proteomes" id="UP001431783"/>
    </source>
</evidence>
<feature type="domain" description="Glycosyl transferase family 1" evidence="7">
    <location>
        <begin position="138"/>
        <end position="250"/>
    </location>
</feature>
<dbReference type="InterPro" id="IPR022701">
    <property type="entry name" value="QTMAN_N"/>
</dbReference>
<evidence type="ECO:0000256" key="5">
    <source>
        <dbReference type="ARBA" id="ARBA00044539"/>
    </source>
</evidence>
<comment type="catalytic activity">
    <reaction evidence="6">
        <text>queuosine(34) in tRNA(Asp) + GDP-alpha-D-mannose = O-4''-alpha-D-mannosylqueuosine(34) in tRNA(Asp) + GDP + H(+)</text>
        <dbReference type="Rhea" id="RHEA:12885"/>
        <dbReference type="Rhea" id="RHEA-COMP:18572"/>
        <dbReference type="Rhea" id="RHEA-COMP:18581"/>
        <dbReference type="ChEBI" id="CHEBI:15378"/>
        <dbReference type="ChEBI" id="CHEBI:57527"/>
        <dbReference type="ChEBI" id="CHEBI:58189"/>
        <dbReference type="ChEBI" id="CHEBI:194431"/>
        <dbReference type="ChEBI" id="CHEBI:194442"/>
        <dbReference type="EC" id="2.4.1.110"/>
    </reaction>
    <physiologicalReaction direction="left-to-right" evidence="6">
        <dbReference type="Rhea" id="RHEA:12886"/>
    </physiologicalReaction>
</comment>
<evidence type="ECO:0000256" key="4">
    <source>
        <dbReference type="ARBA" id="ARBA00044517"/>
    </source>
</evidence>